<dbReference type="PRINTS" id="PR00071">
    <property type="entry name" value="HMGCOARDTASE"/>
</dbReference>
<evidence type="ECO:0000256" key="7">
    <source>
        <dbReference type="SAM" id="MobiDB-lite"/>
    </source>
</evidence>
<comment type="similarity">
    <text evidence="2 6">Belongs to the HMG-CoA reductase family.</text>
</comment>
<feature type="region of interest" description="Disordered" evidence="7">
    <location>
        <begin position="593"/>
        <end position="627"/>
    </location>
</feature>
<dbReference type="PANTHER" id="PTHR10572">
    <property type="entry name" value="3-HYDROXY-3-METHYLGLUTARYL-COENZYME A REDUCTASE"/>
    <property type="match status" value="1"/>
</dbReference>
<evidence type="ECO:0000256" key="1">
    <source>
        <dbReference type="ARBA" id="ARBA00004370"/>
    </source>
</evidence>
<dbReference type="Gene3D" id="3.90.770.10">
    <property type="entry name" value="3-hydroxy-3-methylglutaryl-coenzyme A Reductase, Chain A, domain 2"/>
    <property type="match status" value="1"/>
</dbReference>
<accession>A0A7S3GVF0</accession>
<dbReference type="PROSITE" id="PS01192">
    <property type="entry name" value="HMG_COA_REDUCTASE_3"/>
    <property type="match status" value="1"/>
</dbReference>
<dbReference type="Gene3D" id="1.10.3270.10">
    <property type="entry name" value="HMGR, N-terminal domain"/>
    <property type="match status" value="1"/>
</dbReference>
<comment type="catalytic activity">
    <reaction evidence="6">
        <text>(R)-mevalonate + 2 NADP(+) + CoA = (3S)-3-hydroxy-3-methylglutaryl-CoA + 2 NADPH + 2 H(+)</text>
        <dbReference type="Rhea" id="RHEA:15989"/>
        <dbReference type="ChEBI" id="CHEBI:15378"/>
        <dbReference type="ChEBI" id="CHEBI:36464"/>
        <dbReference type="ChEBI" id="CHEBI:43074"/>
        <dbReference type="ChEBI" id="CHEBI:57287"/>
        <dbReference type="ChEBI" id="CHEBI:57783"/>
        <dbReference type="ChEBI" id="CHEBI:58349"/>
        <dbReference type="EC" id="1.1.1.34"/>
    </reaction>
</comment>
<dbReference type="PROSITE" id="PS00318">
    <property type="entry name" value="HMG_COA_REDUCTASE_2"/>
    <property type="match status" value="1"/>
</dbReference>
<feature type="transmembrane region" description="Helical" evidence="6">
    <location>
        <begin position="20"/>
        <end position="42"/>
    </location>
</feature>
<sequence length="627" mass="66439">MTKTSKSSKPLKPASEPKWAVLQAMNVIVLAVFVGSIAYMVVNYRNSLSQPTESPSPITNMFFPMMVLWSCCLAYFFGFFGISFVDTKVLSESPSTYGLQHFPQPGESESEEEEPANQETKAKTNAPFGSLYVAPTHNTLSQNFTPGAGFNAPATSHTARSDGPICSDKRPATTPAVSADDIDFTVLADEEVLGHLITGTLKDYQLEKKLGDYERAVAVRRSLYEHVLEKDLSLIPHTGYDYNKVFGANCEIVIGYVPLPLGLAGPLIINGEPVYIPMATTEGCLVASTNRGCKAISVSGGCYSVVMKDAITRAPCLRMPSAMRAAAVKRWVGVPENYALLEQAFNSTTNYGKLAGVEATVAGRNVYLRFNCMSGDAMGMNMVSKGCLKAIDVLQAQFPDLVLIAISGNMCTDKKPAAINWILGRGKSVVVEAIIPESVVTSVLKSNVAAMIEANTQKNHIGSAMAGAIGGFNAQAANIVTAIYLATGQDPAQNVESSNCLTIMEYAEDGKSMHVSVTMPSIEVGTVGGGTHLPAQAGCLEICGVRGAAKGPGAQPGDNARKLAQIVGAAVLAAELSLMAALAANHLVNSHMQHNRKPAEAPAPASDLKVNASSMRKNMSMPELSSK</sequence>
<protein>
    <recommendedName>
        <fullName evidence="6">3-hydroxy-3-methylglutaryl coenzyme A reductase</fullName>
        <shortName evidence="6">HMG-CoA reductase</shortName>
        <ecNumber evidence="6">1.1.1.34</ecNumber>
    </recommendedName>
</protein>
<keyword evidence="3 6" id="KW-0521">NADP</keyword>
<reference evidence="8" key="1">
    <citation type="submission" date="2021-01" db="EMBL/GenBank/DDBJ databases">
        <authorList>
            <person name="Corre E."/>
            <person name="Pelletier E."/>
            <person name="Niang G."/>
            <person name="Scheremetjew M."/>
            <person name="Finn R."/>
            <person name="Kale V."/>
            <person name="Holt S."/>
            <person name="Cochrane G."/>
            <person name="Meng A."/>
            <person name="Brown T."/>
            <person name="Cohen L."/>
        </authorList>
    </citation>
    <scope>NUCLEOTIDE SEQUENCE</scope>
    <source>
        <strain evidence="8">CCAP 955/1</strain>
    </source>
</reference>
<comment type="subcellular location">
    <subcellularLocation>
        <location evidence="6">Endoplasmic reticulum membrane</location>
        <topology evidence="6">Multi-pass membrane protein</topology>
    </subcellularLocation>
    <subcellularLocation>
        <location evidence="1">Membrane</location>
    </subcellularLocation>
</comment>
<dbReference type="Pfam" id="PF00368">
    <property type="entry name" value="HMG-CoA_red"/>
    <property type="match status" value="1"/>
</dbReference>
<proteinExistence type="inferred from homology"/>
<dbReference type="InterPro" id="IPR002202">
    <property type="entry name" value="HMG_CoA_Rdtase"/>
</dbReference>
<feature type="region of interest" description="Disordered" evidence="7">
    <location>
        <begin position="144"/>
        <end position="172"/>
    </location>
</feature>
<dbReference type="InterPro" id="IPR023074">
    <property type="entry name" value="HMG_CoA_Rdtase_cat_sf"/>
</dbReference>
<dbReference type="SUPFAM" id="SSF55035">
    <property type="entry name" value="NAD-binding domain of HMG-CoA reductase"/>
    <property type="match status" value="1"/>
</dbReference>
<feature type="compositionally biased region" description="Polar residues" evidence="7">
    <location>
        <begin position="611"/>
        <end position="627"/>
    </location>
</feature>
<feature type="region of interest" description="Disordered" evidence="7">
    <location>
        <begin position="96"/>
        <end position="122"/>
    </location>
</feature>
<dbReference type="InterPro" id="IPR009029">
    <property type="entry name" value="HMG_CoA_Rdtase_sub-bd_dom_sf"/>
</dbReference>
<dbReference type="GO" id="GO:0016126">
    <property type="term" value="P:sterol biosynthetic process"/>
    <property type="evidence" value="ECO:0007669"/>
    <property type="project" value="TreeGrafter"/>
</dbReference>
<dbReference type="SUPFAM" id="SSF56542">
    <property type="entry name" value="Substrate-binding domain of HMG-CoA reductase"/>
    <property type="match status" value="1"/>
</dbReference>
<dbReference type="GO" id="GO:0015936">
    <property type="term" value="P:coenzyme A metabolic process"/>
    <property type="evidence" value="ECO:0007669"/>
    <property type="project" value="InterPro"/>
</dbReference>
<keyword evidence="6" id="KW-0256">Endoplasmic reticulum</keyword>
<evidence type="ECO:0000256" key="2">
    <source>
        <dbReference type="ARBA" id="ARBA00007661"/>
    </source>
</evidence>
<dbReference type="InterPro" id="IPR023282">
    <property type="entry name" value="HMG_CoA_Rdtase_N"/>
</dbReference>
<dbReference type="GO" id="GO:0005778">
    <property type="term" value="C:peroxisomal membrane"/>
    <property type="evidence" value="ECO:0007669"/>
    <property type="project" value="TreeGrafter"/>
</dbReference>
<organism evidence="8">
    <name type="scientific">Spumella elongata</name>
    <dbReference type="NCBI Taxonomy" id="89044"/>
    <lineage>
        <taxon>Eukaryota</taxon>
        <taxon>Sar</taxon>
        <taxon>Stramenopiles</taxon>
        <taxon>Ochrophyta</taxon>
        <taxon>Chrysophyceae</taxon>
        <taxon>Chromulinales</taxon>
        <taxon>Chromulinaceae</taxon>
        <taxon>Spumella</taxon>
    </lineage>
</organism>
<dbReference type="AlphaFoldDB" id="A0A7S3GVF0"/>
<keyword evidence="6" id="KW-0812">Transmembrane</keyword>
<keyword evidence="4 6" id="KW-0560">Oxidoreductase</keyword>
<dbReference type="NCBIfam" id="TIGR00533">
    <property type="entry name" value="HMG_CoA_R_NADP"/>
    <property type="match status" value="1"/>
</dbReference>
<dbReference type="FunFam" id="3.90.770.10:FF:000001">
    <property type="entry name" value="3-hydroxy-3-methylglutaryl coenzyme A reductase"/>
    <property type="match status" value="1"/>
</dbReference>
<dbReference type="UniPathway" id="UPA00058">
    <property type="reaction ID" value="UER00103"/>
</dbReference>
<dbReference type="CDD" id="cd00643">
    <property type="entry name" value="HMG-CoA_reductase_classI"/>
    <property type="match status" value="1"/>
</dbReference>
<name>A0A7S3GVF0_9STRA</name>
<dbReference type="PROSITE" id="PS00066">
    <property type="entry name" value="HMG_COA_REDUCTASE_1"/>
    <property type="match status" value="1"/>
</dbReference>
<dbReference type="FunFam" id="3.30.70.420:FF:000001">
    <property type="entry name" value="3-hydroxy-3-methylglutaryl coenzyme A reductase"/>
    <property type="match status" value="1"/>
</dbReference>
<feature type="transmembrane region" description="Helical" evidence="6">
    <location>
        <begin position="62"/>
        <end position="85"/>
    </location>
</feature>
<dbReference type="GO" id="GO:0008299">
    <property type="term" value="P:isoprenoid biosynthetic process"/>
    <property type="evidence" value="ECO:0007669"/>
    <property type="project" value="InterPro"/>
</dbReference>
<evidence type="ECO:0000256" key="4">
    <source>
        <dbReference type="ARBA" id="ARBA00023002"/>
    </source>
</evidence>
<comment type="pathway">
    <text evidence="6">Metabolic intermediate biosynthesis; (R)-mevalonate biosynthesis; (R)-mevalonate from acetyl-CoA: step 3/3.</text>
</comment>
<keyword evidence="6" id="KW-1133">Transmembrane helix</keyword>
<evidence type="ECO:0000313" key="8">
    <source>
        <dbReference type="EMBL" id="CAE0277409.1"/>
    </source>
</evidence>
<dbReference type="PANTHER" id="PTHR10572:SF24">
    <property type="entry name" value="3-HYDROXY-3-METHYLGLUTARYL-COENZYME A REDUCTASE"/>
    <property type="match status" value="1"/>
</dbReference>
<dbReference type="EMBL" id="HBIC01012543">
    <property type="protein sequence ID" value="CAE0277409.1"/>
    <property type="molecule type" value="Transcribed_RNA"/>
</dbReference>
<dbReference type="Gene3D" id="3.30.70.420">
    <property type="entry name" value="Hydroxymethylglutaryl-CoA reductase, class I/II, NAD/NADP-binding domain"/>
    <property type="match status" value="1"/>
</dbReference>
<keyword evidence="5 6" id="KW-0472">Membrane</keyword>
<dbReference type="InterPro" id="IPR004554">
    <property type="entry name" value="HMG_CoA_Rdtase_eu_arc"/>
</dbReference>
<evidence type="ECO:0000256" key="5">
    <source>
        <dbReference type="ARBA" id="ARBA00023136"/>
    </source>
</evidence>
<evidence type="ECO:0000256" key="3">
    <source>
        <dbReference type="ARBA" id="ARBA00022857"/>
    </source>
</evidence>
<dbReference type="InterPro" id="IPR023076">
    <property type="entry name" value="HMG_CoA_Rdtase_CS"/>
</dbReference>
<dbReference type="EC" id="1.1.1.34" evidence="6"/>
<dbReference type="PROSITE" id="PS50065">
    <property type="entry name" value="HMG_COA_REDUCTASE_4"/>
    <property type="match status" value="1"/>
</dbReference>
<gene>
    <name evidence="8" type="ORF">SELO1098_LOCUS6239</name>
</gene>
<dbReference type="GO" id="GO:0005789">
    <property type="term" value="C:endoplasmic reticulum membrane"/>
    <property type="evidence" value="ECO:0007669"/>
    <property type="project" value="UniProtKB-SubCell"/>
</dbReference>
<dbReference type="GO" id="GO:0004420">
    <property type="term" value="F:hydroxymethylglutaryl-CoA reductase (NADPH) activity"/>
    <property type="evidence" value="ECO:0007669"/>
    <property type="project" value="UniProtKB-EC"/>
</dbReference>
<dbReference type="InterPro" id="IPR009023">
    <property type="entry name" value="HMG_CoA_Rdtase_NAD(P)-bd_sf"/>
</dbReference>
<evidence type="ECO:0000256" key="6">
    <source>
        <dbReference type="RuleBase" id="RU361219"/>
    </source>
</evidence>